<dbReference type="EMBL" id="JAAZSR010000243">
    <property type="protein sequence ID" value="NKX51506.1"/>
    <property type="molecule type" value="Genomic_DNA"/>
</dbReference>
<feature type="non-terminal residue" evidence="1">
    <location>
        <position position="1"/>
    </location>
</feature>
<name>A0ABX1JT43_9MICC</name>
<accession>A0ABX1JT43</accession>
<evidence type="ECO:0000313" key="2">
    <source>
        <dbReference type="Proteomes" id="UP000523795"/>
    </source>
</evidence>
<protein>
    <submittedName>
        <fullName evidence="1">Uncharacterized protein</fullName>
    </submittedName>
</protein>
<dbReference type="Proteomes" id="UP000523795">
    <property type="component" value="Unassembled WGS sequence"/>
</dbReference>
<gene>
    <name evidence="1" type="ORF">HER39_13190</name>
</gene>
<evidence type="ECO:0000313" key="1">
    <source>
        <dbReference type="EMBL" id="NKX51506.1"/>
    </source>
</evidence>
<sequence>ARAYYAKEFAGYRKKEPTPYMDKLQFQAGTGAPDPDQRVLSVQDLERAAREGEQKGQPG</sequence>
<reference evidence="1 2" key="1">
    <citation type="submission" date="2020-04" db="EMBL/GenBank/DDBJ databases">
        <authorList>
            <person name="Liu S."/>
        </authorList>
    </citation>
    <scope>NUCLEOTIDE SEQUENCE [LARGE SCALE GENOMIC DNA]</scope>
    <source>
        <strain evidence="1 2">CGMCC 1.15091</strain>
    </source>
</reference>
<keyword evidence="2" id="KW-1185">Reference proteome</keyword>
<organism evidence="1 2">
    <name type="scientific">Arthrobacter deserti</name>
    <dbReference type="NCBI Taxonomy" id="1742687"/>
    <lineage>
        <taxon>Bacteria</taxon>
        <taxon>Bacillati</taxon>
        <taxon>Actinomycetota</taxon>
        <taxon>Actinomycetes</taxon>
        <taxon>Micrococcales</taxon>
        <taxon>Micrococcaceae</taxon>
        <taxon>Arthrobacter</taxon>
    </lineage>
</organism>
<comment type="caution">
    <text evidence="1">The sequence shown here is derived from an EMBL/GenBank/DDBJ whole genome shotgun (WGS) entry which is preliminary data.</text>
</comment>
<proteinExistence type="predicted"/>